<name>A0AAV4PD77_9ARAC</name>
<sequence>MDSLSRLFWIVARLQKKAAAVYRLHKGKEPTGGQSCERQQRCTHCRRQVSLNGSTEDPFQRMNKLTRELVCHVSQQGTTRYSKMQIGGLLENYCKTLIIETIINIIEKT</sequence>
<gene>
    <name evidence="1" type="ORF">CDAR_393881</name>
</gene>
<evidence type="ECO:0000313" key="1">
    <source>
        <dbReference type="EMBL" id="GIX95004.1"/>
    </source>
</evidence>
<organism evidence="1 2">
    <name type="scientific">Caerostris darwini</name>
    <dbReference type="NCBI Taxonomy" id="1538125"/>
    <lineage>
        <taxon>Eukaryota</taxon>
        <taxon>Metazoa</taxon>
        <taxon>Ecdysozoa</taxon>
        <taxon>Arthropoda</taxon>
        <taxon>Chelicerata</taxon>
        <taxon>Arachnida</taxon>
        <taxon>Araneae</taxon>
        <taxon>Araneomorphae</taxon>
        <taxon>Entelegynae</taxon>
        <taxon>Araneoidea</taxon>
        <taxon>Araneidae</taxon>
        <taxon>Caerostris</taxon>
    </lineage>
</organism>
<keyword evidence="2" id="KW-1185">Reference proteome</keyword>
<evidence type="ECO:0000313" key="2">
    <source>
        <dbReference type="Proteomes" id="UP001054837"/>
    </source>
</evidence>
<proteinExistence type="predicted"/>
<accession>A0AAV4PD77</accession>
<protein>
    <submittedName>
        <fullName evidence="1">Uncharacterized protein</fullName>
    </submittedName>
</protein>
<reference evidence="1 2" key="1">
    <citation type="submission" date="2021-06" db="EMBL/GenBank/DDBJ databases">
        <title>Caerostris darwini draft genome.</title>
        <authorList>
            <person name="Kono N."/>
            <person name="Arakawa K."/>
        </authorList>
    </citation>
    <scope>NUCLEOTIDE SEQUENCE [LARGE SCALE GENOMIC DNA]</scope>
</reference>
<dbReference type="Proteomes" id="UP001054837">
    <property type="component" value="Unassembled WGS sequence"/>
</dbReference>
<dbReference type="AlphaFoldDB" id="A0AAV4PD77"/>
<dbReference type="EMBL" id="BPLQ01002691">
    <property type="protein sequence ID" value="GIX95004.1"/>
    <property type="molecule type" value="Genomic_DNA"/>
</dbReference>
<comment type="caution">
    <text evidence="1">The sequence shown here is derived from an EMBL/GenBank/DDBJ whole genome shotgun (WGS) entry which is preliminary data.</text>
</comment>